<dbReference type="Pfam" id="PF26215">
    <property type="entry name" value="HTH_animal"/>
    <property type="match status" value="1"/>
</dbReference>
<gene>
    <name evidence="3" type="primary">LOC108739373</name>
</gene>
<feature type="domain" description="Helix-turn-helix" evidence="1">
    <location>
        <begin position="120"/>
        <end position="178"/>
    </location>
</feature>
<sequence>MSDSFVKDSTHFIERLETLNLQPGDMLVSFDVVYLFTMVPVKEALEYIRQIFPEDITALFRLVLTTTYLQWNNTFYEQADRFTMEKENNGKLAYLDELVNRKSDGSLGHTVYCKVTHTDRYFNKNLNHYPAQKQAILKTLIHRANHIWEASLLDQKLRHLGQALKYNGYKSQEIKRALHSRKTAPETPQPPPVGFASLPYIKTVTDRIGLLKRHNIRTFFKTHTTAANLNKIS</sequence>
<evidence type="ECO:0000259" key="1">
    <source>
        <dbReference type="Pfam" id="PF26215"/>
    </source>
</evidence>
<proteinExistence type="predicted"/>
<dbReference type="Proteomes" id="UP000192223">
    <property type="component" value="Unplaced"/>
</dbReference>
<reference evidence="3" key="1">
    <citation type="submission" date="2025-08" db="UniProtKB">
        <authorList>
            <consortium name="RefSeq"/>
        </authorList>
    </citation>
    <scope>IDENTIFICATION</scope>
    <source>
        <tissue evidence="3">Entire body</tissue>
    </source>
</reference>
<protein>
    <submittedName>
        <fullName evidence="3">Uncharacterized protein LOC108739373</fullName>
    </submittedName>
</protein>
<evidence type="ECO:0000313" key="2">
    <source>
        <dbReference type="Proteomes" id="UP000192223"/>
    </source>
</evidence>
<dbReference type="OrthoDB" id="6758782at2759"/>
<dbReference type="AlphaFoldDB" id="A0A1W4WXZ9"/>
<dbReference type="STRING" id="224129.A0A1W4WXZ9"/>
<evidence type="ECO:0000313" key="3">
    <source>
        <dbReference type="RefSeq" id="XP_018328756.1"/>
    </source>
</evidence>
<dbReference type="PANTHER" id="PTHR21301">
    <property type="entry name" value="REVERSE TRANSCRIPTASE"/>
    <property type="match status" value="1"/>
</dbReference>
<dbReference type="GeneID" id="108739373"/>
<dbReference type="InParanoid" id="A0A1W4WXZ9"/>
<organism evidence="2 3">
    <name type="scientific">Agrilus planipennis</name>
    <name type="common">Emerald ash borer</name>
    <name type="synonym">Agrilus marcopoli</name>
    <dbReference type="NCBI Taxonomy" id="224129"/>
    <lineage>
        <taxon>Eukaryota</taxon>
        <taxon>Metazoa</taxon>
        <taxon>Ecdysozoa</taxon>
        <taxon>Arthropoda</taxon>
        <taxon>Hexapoda</taxon>
        <taxon>Insecta</taxon>
        <taxon>Pterygota</taxon>
        <taxon>Neoptera</taxon>
        <taxon>Endopterygota</taxon>
        <taxon>Coleoptera</taxon>
        <taxon>Polyphaga</taxon>
        <taxon>Elateriformia</taxon>
        <taxon>Buprestoidea</taxon>
        <taxon>Buprestidae</taxon>
        <taxon>Agrilinae</taxon>
        <taxon>Agrilus</taxon>
    </lineage>
</organism>
<dbReference type="PANTHER" id="PTHR21301:SF11">
    <property type="entry name" value="GIY-YIG DOMAIN-CONTAINING PROTEIN"/>
    <property type="match status" value="1"/>
</dbReference>
<keyword evidence="2" id="KW-1185">Reference proteome</keyword>
<dbReference type="RefSeq" id="XP_018328756.1">
    <property type="nucleotide sequence ID" value="XM_018473254.1"/>
</dbReference>
<dbReference type="InterPro" id="IPR058912">
    <property type="entry name" value="HTH_animal"/>
</dbReference>
<name>A0A1W4WXZ9_AGRPL</name>
<accession>A0A1W4WXZ9</accession>
<dbReference type="KEGG" id="apln:108739373"/>